<feature type="disulfide bond" evidence="1">
    <location>
        <begin position="160"/>
        <end position="175"/>
    </location>
</feature>
<keyword evidence="1" id="KW-1015">Disulfide bond</keyword>
<dbReference type="PROSITE" id="PS51367">
    <property type="entry name" value="THAUMATIN_2"/>
    <property type="match status" value="1"/>
</dbReference>
<dbReference type="Proteomes" id="UP000029121">
    <property type="component" value="Unassembled WGS sequence"/>
</dbReference>
<organism evidence="3 4">
    <name type="scientific">Capsella rubella</name>
    <dbReference type="NCBI Taxonomy" id="81985"/>
    <lineage>
        <taxon>Eukaryota</taxon>
        <taxon>Viridiplantae</taxon>
        <taxon>Streptophyta</taxon>
        <taxon>Embryophyta</taxon>
        <taxon>Tracheophyta</taxon>
        <taxon>Spermatophyta</taxon>
        <taxon>Magnoliopsida</taxon>
        <taxon>eudicotyledons</taxon>
        <taxon>Gunneridae</taxon>
        <taxon>Pentapetalae</taxon>
        <taxon>rosids</taxon>
        <taxon>malvids</taxon>
        <taxon>Brassicales</taxon>
        <taxon>Brassicaceae</taxon>
        <taxon>Camelineae</taxon>
        <taxon>Capsella</taxon>
    </lineage>
</organism>
<feature type="disulfide bond" evidence="1">
    <location>
        <begin position="77"/>
        <end position="87"/>
    </location>
</feature>
<dbReference type="PIRSF" id="PIRSF002703">
    <property type="entry name" value="Thaumatin"/>
    <property type="match status" value="1"/>
</dbReference>
<accession>R0F5K5</accession>
<name>R0F5K5_9BRAS</name>
<feature type="signal peptide" evidence="2">
    <location>
        <begin position="1"/>
        <end position="21"/>
    </location>
</feature>
<reference evidence="4" key="1">
    <citation type="journal article" date="2013" name="Nat. Genet.">
        <title>The Capsella rubella genome and the genomic consequences of rapid mating system evolution.</title>
        <authorList>
            <person name="Slotte T."/>
            <person name="Hazzouri K.M."/>
            <person name="Agren J.A."/>
            <person name="Koenig D."/>
            <person name="Maumus F."/>
            <person name="Guo Y.L."/>
            <person name="Steige K."/>
            <person name="Platts A.E."/>
            <person name="Escobar J.S."/>
            <person name="Newman L.K."/>
            <person name="Wang W."/>
            <person name="Mandakova T."/>
            <person name="Vello E."/>
            <person name="Smith L.M."/>
            <person name="Henz S.R."/>
            <person name="Steffen J."/>
            <person name="Takuno S."/>
            <person name="Brandvain Y."/>
            <person name="Coop G."/>
            <person name="Andolfatto P."/>
            <person name="Hu T.T."/>
            <person name="Blanchette M."/>
            <person name="Clark R.M."/>
            <person name="Quesneville H."/>
            <person name="Nordborg M."/>
            <person name="Gaut B.S."/>
            <person name="Lysak M.A."/>
            <person name="Jenkins J."/>
            <person name="Grimwood J."/>
            <person name="Chapman J."/>
            <person name="Prochnik S."/>
            <person name="Shu S."/>
            <person name="Rokhsar D."/>
            <person name="Schmutz J."/>
            <person name="Weigel D."/>
            <person name="Wright S.I."/>
        </authorList>
    </citation>
    <scope>NUCLEOTIDE SEQUENCE [LARGE SCALE GENOMIC DNA]</scope>
    <source>
        <strain evidence="4">cv. Monte Gargano</strain>
    </source>
</reference>
<keyword evidence="2" id="KW-0732">Signal</keyword>
<feature type="disulfide bond" evidence="1">
    <location>
        <begin position="31"/>
        <end position="240"/>
    </location>
</feature>
<dbReference type="Pfam" id="PF00314">
    <property type="entry name" value="Thaumatin"/>
    <property type="match status" value="1"/>
</dbReference>
<evidence type="ECO:0000313" key="4">
    <source>
        <dbReference type="Proteomes" id="UP000029121"/>
    </source>
</evidence>
<evidence type="ECO:0008006" key="5">
    <source>
        <dbReference type="Google" id="ProtNLM"/>
    </source>
</evidence>
<evidence type="ECO:0000313" key="3">
    <source>
        <dbReference type="EMBL" id="EOA17052.1"/>
    </source>
</evidence>
<proteinExistence type="predicted"/>
<protein>
    <recommendedName>
        <fullName evidence="5">Thaumatin-like protein</fullName>
    </recommendedName>
</protein>
<feature type="disulfide bond" evidence="1">
    <location>
        <begin position="147"/>
        <end position="229"/>
    </location>
</feature>
<feature type="disulfide bond" evidence="1">
    <location>
        <begin position="152"/>
        <end position="212"/>
    </location>
</feature>
<dbReference type="AlphaFoldDB" id="R0F5K5"/>
<keyword evidence="4" id="KW-1185">Reference proteome</keyword>
<dbReference type="SUPFAM" id="SSF49870">
    <property type="entry name" value="Osmotin, thaumatin-like protein"/>
    <property type="match status" value="1"/>
</dbReference>
<feature type="disulfide bond" evidence="1">
    <location>
        <begin position="92"/>
        <end position="99"/>
    </location>
</feature>
<evidence type="ECO:0000256" key="1">
    <source>
        <dbReference type="PIRSR" id="PIRSR002703-1"/>
    </source>
</evidence>
<feature type="disulfide bond" evidence="1">
    <location>
        <begin position="179"/>
        <end position="188"/>
    </location>
</feature>
<dbReference type="InterPro" id="IPR001938">
    <property type="entry name" value="Thaumatin"/>
</dbReference>
<dbReference type="PRINTS" id="PR00347">
    <property type="entry name" value="THAUMATIN"/>
</dbReference>
<sequence length="312" mass="34290">MAERVPLIFFLTHLLSSGVLSMSILTIENKCNNTVWPVLYSWQSQVSTTGFTLRSGETRALFAPSSWDGLISGRTLCSTDSTGKFSCLTGDCESGAIKCPGRYGWSPVTYVYFKIDKGGINSYFISVNYGYNLPLMVVPSSQSSRTCISSRCVVDLDKTCPNDLKKLVGGKPIACTSACHKYKTDENCCKGDFKSKQKCKPTVYTQNFEHACPSAFSYDYDDSNSTFICPNSTDFVITFCPSSNIPKNTSNSISSIAPLAGSKHNSQQTLKPFLGTTFIATTSSLLLIHIFQKISLEIMYMLLNVISLLLFS</sequence>
<dbReference type="PANTHER" id="PTHR31048">
    <property type="entry name" value="OS03G0233200 PROTEIN"/>
    <property type="match status" value="1"/>
</dbReference>
<feature type="chain" id="PRO_5004340954" description="Thaumatin-like protein" evidence="2">
    <location>
        <begin position="22"/>
        <end position="312"/>
    </location>
</feature>
<feature type="disulfide bond" evidence="1">
    <location>
        <begin position="189"/>
        <end position="199"/>
    </location>
</feature>
<dbReference type="SMART" id="SM00205">
    <property type="entry name" value="THN"/>
    <property type="match status" value="1"/>
</dbReference>
<dbReference type="PROSITE" id="PS00316">
    <property type="entry name" value="THAUMATIN_1"/>
    <property type="match status" value="1"/>
</dbReference>
<dbReference type="InterPro" id="IPR017949">
    <property type="entry name" value="Thaumatin_CS"/>
</dbReference>
<dbReference type="FunFam" id="2.60.110.10:FF:000004">
    <property type="entry name" value="THAUMATIN-LIKE PROTEIN 1"/>
    <property type="match status" value="1"/>
</dbReference>
<gene>
    <name evidence="3" type="ORF">CARUB_v10005295mg</name>
</gene>
<dbReference type="Gene3D" id="2.60.110.10">
    <property type="entry name" value="Thaumatin"/>
    <property type="match status" value="1"/>
</dbReference>
<evidence type="ECO:0000256" key="2">
    <source>
        <dbReference type="SAM" id="SignalP"/>
    </source>
</evidence>
<dbReference type="InterPro" id="IPR037176">
    <property type="entry name" value="Osmotin/thaumatin-like_sf"/>
</dbReference>
<dbReference type="EMBL" id="KB870811">
    <property type="protein sequence ID" value="EOA17052.1"/>
    <property type="molecule type" value="Genomic_DNA"/>
</dbReference>